<dbReference type="Proteomes" id="UP001601627">
    <property type="component" value="Unassembled WGS sequence"/>
</dbReference>
<evidence type="ECO:0000313" key="1">
    <source>
        <dbReference type="EMBL" id="MFF1278245.1"/>
    </source>
</evidence>
<accession>A0ABW6QGC5</accession>
<comment type="caution">
    <text evidence="1">The sequence shown here is derived from an EMBL/GenBank/DDBJ whole genome shotgun (WGS) entry which is preliminary data.</text>
</comment>
<dbReference type="EMBL" id="JBHVZQ010000052">
    <property type="protein sequence ID" value="MFF1278245.1"/>
    <property type="molecule type" value="Genomic_DNA"/>
</dbReference>
<name>A0ABW6QGC5_9ACTN</name>
<keyword evidence="2" id="KW-1185">Reference proteome</keyword>
<dbReference type="RefSeq" id="WP_388240699.1">
    <property type="nucleotide sequence ID" value="NZ_JBHVZQ010000052.1"/>
</dbReference>
<evidence type="ECO:0000313" key="2">
    <source>
        <dbReference type="Proteomes" id="UP001601627"/>
    </source>
</evidence>
<proteinExistence type="predicted"/>
<protein>
    <submittedName>
        <fullName evidence="1">Tn3 family transposase</fullName>
    </submittedName>
</protein>
<sequence length="60" mass="6575">MLRVAPGRSSRTRSVPATCCGFGREGHPTPLGAAFAEYGRIDKTMHLLALVDPVDDTYRR</sequence>
<reference evidence="1 2" key="1">
    <citation type="submission" date="2024-09" db="EMBL/GenBank/DDBJ databases">
        <title>The Natural Products Discovery Center: Release of the First 8490 Sequenced Strains for Exploring Actinobacteria Biosynthetic Diversity.</title>
        <authorList>
            <person name="Kalkreuter E."/>
            <person name="Kautsar S.A."/>
            <person name="Yang D."/>
            <person name="Bader C.D."/>
            <person name="Teijaro C.N."/>
            <person name="Fluegel L."/>
            <person name="Davis C.M."/>
            <person name="Simpson J.R."/>
            <person name="Lauterbach L."/>
            <person name="Steele A.D."/>
            <person name="Gui C."/>
            <person name="Meng S."/>
            <person name="Li G."/>
            <person name="Viehrig K."/>
            <person name="Ye F."/>
            <person name="Su P."/>
            <person name="Kiefer A.F."/>
            <person name="Nichols A."/>
            <person name="Cepeda A.J."/>
            <person name="Yan W."/>
            <person name="Fan B."/>
            <person name="Jiang Y."/>
            <person name="Adhikari A."/>
            <person name="Zheng C.-J."/>
            <person name="Schuster L."/>
            <person name="Cowan T.M."/>
            <person name="Smanski M.J."/>
            <person name="Chevrette M.G."/>
            <person name="De Carvalho L.P.S."/>
            <person name="Shen B."/>
        </authorList>
    </citation>
    <scope>NUCLEOTIDE SEQUENCE [LARGE SCALE GENOMIC DNA]</scope>
    <source>
        <strain evidence="1 2">NPDC058328</strain>
    </source>
</reference>
<gene>
    <name evidence="1" type="ORF">ACFVZC_33485</name>
</gene>
<organism evidence="1 2">
    <name type="scientific">Streptomyces marokkonensis</name>
    <dbReference type="NCBI Taxonomy" id="324855"/>
    <lineage>
        <taxon>Bacteria</taxon>
        <taxon>Bacillati</taxon>
        <taxon>Actinomycetota</taxon>
        <taxon>Actinomycetes</taxon>
        <taxon>Kitasatosporales</taxon>
        <taxon>Streptomycetaceae</taxon>
        <taxon>Streptomyces</taxon>
    </lineage>
</organism>